<comment type="similarity">
    <text evidence="1">Belongs to the peptidase C1 family.</text>
</comment>
<name>A0A6B2L7P3_9EUKA</name>
<dbReference type="InterPro" id="IPR025661">
    <property type="entry name" value="Pept_asp_AS"/>
</dbReference>
<evidence type="ECO:0000256" key="1">
    <source>
        <dbReference type="ARBA" id="ARBA00008455"/>
    </source>
</evidence>
<dbReference type="InterPro" id="IPR013201">
    <property type="entry name" value="Prot_inhib_I29"/>
</dbReference>
<dbReference type="InterPro" id="IPR000668">
    <property type="entry name" value="Peptidase_C1A_C"/>
</dbReference>
<dbReference type="InterPro" id="IPR025660">
    <property type="entry name" value="Pept_his_AS"/>
</dbReference>
<dbReference type="GO" id="GO:0008234">
    <property type="term" value="F:cysteine-type peptidase activity"/>
    <property type="evidence" value="ECO:0007669"/>
    <property type="project" value="InterPro"/>
</dbReference>
<dbReference type="SUPFAM" id="SSF54001">
    <property type="entry name" value="Cysteine proteinases"/>
    <property type="match status" value="1"/>
</dbReference>
<feature type="domain" description="Cathepsin propeptide inhibitor" evidence="5">
    <location>
        <begin position="29"/>
        <end position="86"/>
    </location>
</feature>
<dbReference type="PROSITE" id="PS00139">
    <property type="entry name" value="THIOL_PROTEASE_CYS"/>
    <property type="match status" value="1"/>
</dbReference>
<dbReference type="SMART" id="SM00645">
    <property type="entry name" value="Pept_C1"/>
    <property type="match status" value="1"/>
</dbReference>
<organism evidence="6">
    <name type="scientific">Arcella intermedia</name>
    <dbReference type="NCBI Taxonomy" id="1963864"/>
    <lineage>
        <taxon>Eukaryota</taxon>
        <taxon>Amoebozoa</taxon>
        <taxon>Tubulinea</taxon>
        <taxon>Elardia</taxon>
        <taxon>Arcellinida</taxon>
        <taxon>Sphaerothecina</taxon>
        <taxon>Arcellidae</taxon>
        <taxon>Arcella</taxon>
    </lineage>
</organism>
<dbReference type="InterPro" id="IPR039417">
    <property type="entry name" value="Peptidase_C1A_papain-like"/>
</dbReference>
<keyword evidence="3" id="KW-0732">Signal</keyword>
<dbReference type="Pfam" id="PF00112">
    <property type="entry name" value="Peptidase_C1"/>
    <property type="match status" value="1"/>
</dbReference>
<dbReference type="PRINTS" id="PR00705">
    <property type="entry name" value="PAPAIN"/>
</dbReference>
<keyword evidence="2" id="KW-1015">Disulfide bond</keyword>
<dbReference type="PROSITE" id="PS00639">
    <property type="entry name" value="THIOL_PROTEASE_HIS"/>
    <property type="match status" value="1"/>
</dbReference>
<dbReference type="InterPro" id="IPR000169">
    <property type="entry name" value="Pept_cys_AS"/>
</dbReference>
<feature type="domain" description="Peptidase C1A papain C-terminal" evidence="4">
    <location>
        <begin position="116"/>
        <end position="336"/>
    </location>
</feature>
<dbReference type="CDD" id="cd02248">
    <property type="entry name" value="Peptidase_C1A"/>
    <property type="match status" value="1"/>
</dbReference>
<dbReference type="EMBL" id="GIBP01004074">
    <property type="protein sequence ID" value="NDV33043.1"/>
    <property type="molecule type" value="Transcribed_RNA"/>
</dbReference>
<dbReference type="PANTHER" id="PTHR12411">
    <property type="entry name" value="CYSTEINE PROTEASE FAMILY C1-RELATED"/>
    <property type="match status" value="1"/>
</dbReference>
<sequence>MRVLAVLLLAVLGLAVARPQWHQLHEYSFEQYEQEYGKVYGTEQERLIRKKIFEEKLEEFKAHNSDPSKSWKKGVNHFTDLTDAEFKRMLGNKHNRARNPSLEFSQVSQEQLKQYEAADVDWRTKGAVTDVKDQGSCGSCWTFATAETLESWWFLAGHKLPVLSEQQIIDCTPNPNHCGGTGGCEGGTVELAYDRIIAMGGLASESDYPYQGVDGTCQFSGNTTNPAATLSGWKDLLSNDYASVMAAIQKGPLAISVDASAWSSYDSGVFSCDMSAPDIDHAVQLVGYGTDSASGSLFWLVRNSWSSGWGEDGYIRLQRFSSNNPCGEDTTPADGDGCSGGPAEVKVCGSCGILYDVCYPII</sequence>
<dbReference type="InterPro" id="IPR013128">
    <property type="entry name" value="Peptidase_C1A"/>
</dbReference>
<evidence type="ECO:0000313" key="6">
    <source>
        <dbReference type="EMBL" id="NDV33043.1"/>
    </source>
</evidence>
<dbReference type="InterPro" id="IPR038765">
    <property type="entry name" value="Papain-like_cys_pep_sf"/>
</dbReference>
<evidence type="ECO:0000259" key="4">
    <source>
        <dbReference type="SMART" id="SM00645"/>
    </source>
</evidence>
<proteinExistence type="inferred from homology"/>
<dbReference type="GO" id="GO:0006508">
    <property type="term" value="P:proteolysis"/>
    <property type="evidence" value="ECO:0007669"/>
    <property type="project" value="InterPro"/>
</dbReference>
<feature type="chain" id="PRO_5025450183" description="Peptidase C1A papain C-terminal domain-containing protein" evidence="3">
    <location>
        <begin position="18"/>
        <end position="362"/>
    </location>
</feature>
<dbReference type="SMART" id="SM00848">
    <property type="entry name" value="Inhibitor_I29"/>
    <property type="match status" value="1"/>
</dbReference>
<dbReference type="Gene3D" id="3.90.70.10">
    <property type="entry name" value="Cysteine proteinases"/>
    <property type="match status" value="1"/>
</dbReference>
<dbReference type="Pfam" id="PF08246">
    <property type="entry name" value="Inhibitor_I29"/>
    <property type="match status" value="1"/>
</dbReference>
<evidence type="ECO:0000259" key="5">
    <source>
        <dbReference type="SMART" id="SM00848"/>
    </source>
</evidence>
<dbReference type="AlphaFoldDB" id="A0A6B2L7P3"/>
<dbReference type="PROSITE" id="PS00640">
    <property type="entry name" value="THIOL_PROTEASE_ASN"/>
    <property type="match status" value="1"/>
</dbReference>
<evidence type="ECO:0008006" key="7">
    <source>
        <dbReference type="Google" id="ProtNLM"/>
    </source>
</evidence>
<accession>A0A6B2L7P3</accession>
<evidence type="ECO:0000256" key="2">
    <source>
        <dbReference type="ARBA" id="ARBA00023157"/>
    </source>
</evidence>
<evidence type="ECO:0000256" key="3">
    <source>
        <dbReference type="SAM" id="SignalP"/>
    </source>
</evidence>
<dbReference type="FunFam" id="3.90.70.10:FF:000332">
    <property type="entry name" value="Cathepsin L1"/>
    <property type="match status" value="1"/>
</dbReference>
<reference evidence="6" key="1">
    <citation type="journal article" date="2020" name="J. Eukaryot. Microbiol.">
        <title>De novo Sequencing, Assembly and Annotation of the Transcriptome for the Free-Living Testate Amoeba Arcella intermedia.</title>
        <authorList>
            <person name="Ribeiro G.M."/>
            <person name="Porfirio-Sousa A.L."/>
            <person name="Maurer-Alcala X.X."/>
            <person name="Katz L.A."/>
            <person name="Lahr D.J.G."/>
        </authorList>
    </citation>
    <scope>NUCLEOTIDE SEQUENCE</scope>
</reference>
<feature type="signal peptide" evidence="3">
    <location>
        <begin position="1"/>
        <end position="17"/>
    </location>
</feature>
<protein>
    <recommendedName>
        <fullName evidence="7">Peptidase C1A papain C-terminal domain-containing protein</fullName>
    </recommendedName>
</protein>